<proteinExistence type="predicted"/>
<organism evidence="1">
    <name type="scientific">uncultured Chloroflexia bacterium</name>
    <dbReference type="NCBI Taxonomy" id="1672391"/>
    <lineage>
        <taxon>Bacteria</taxon>
        <taxon>Bacillati</taxon>
        <taxon>Chloroflexota</taxon>
        <taxon>Chloroflexia</taxon>
        <taxon>environmental samples</taxon>
    </lineage>
</organism>
<dbReference type="EMBL" id="CADCTR010001746">
    <property type="protein sequence ID" value="CAA9310402.1"/>
    <property type="molecule type" value="Genomic_DNA"/>
</dbReference>
<reference evidence="1" key="1">
    <citation type="submission" date="2020-02" db="EMBL/GenBank/DDBJ databases">
        <authorList>
            <person name="Meier V. D."/>
        </authorList>
    </citation>
    <scope>NUCLEOTIDE SEQUENCE</scope>
    <source>
        <strain evidence="1">AVDCRST_MAG93</strain>
    </source>
</reference>
<sequence length="68" mass="7480">MVERSPFWSGARTLSTYQRVAGNIGSAHLRTSSPSEWPKQASMRPEDVLVGIPLFCAARGVVIRFLCS</sequence>
<protein>
    <submittedName>
        <fullName evidence="1">Uncharacterized protein</fullName>
    </submittedName>
</protein>
<accession>A0A6J4KQ18</accession>
<dbReference type="AlphaFoldDB" id="A0A6J4KQ18"/>
<name>A0A6J4KQ18_9CHLR</name>
<gene>
    <name evidence="1" type="ORF">AVDCRST_MAG93-5184</name>
</gene>
<evidence type="ECO:0000313" key="1">
    <source>
        <dbReference type="EMBL" id="CAA9310402.1"/>
    </source>
</evidence>